<protein>
    <submittedName>
        <fullName evidence="1">HD domain-containing protein 2-like protein</fullName>
    </submittedName>
</protein>
<dbReference type="EMBL" id="LXWW01000578">
    <property type="protein sequence ID" value="OAO11825.1"/>
    <property type="molecule type" value="Genomic_DNA"/>
</dbReference>
<name>A0A196S3U2_BLAHN</name>
<proteinExistence type="predicted"/>
<comment type="caution">
    <text evidence="1">The sequence shown here is derived from an EMBL/GenBank/DDBJ whole genome shotgun (WGS) entry which is preliminary data.</text>
</comment>
<dbReference type="AlphaFoldDB" id="A0A196S3U2"/>
<dbReference type="Gene3D" id="2.20.110.10">
    <property type="entry name" value="Histone H3 K4-specific methyltransferase SET7/9 N-terminal domain"/>
    <property type="match status" value="1"/>
</dbReference>
<evidence type="ECO:0000313" key="2">
    <source>
        <dbReference type="Proteomes" id="UP000078348"/>
    </source>
</evidence>
<dbReference type="SUPFAM" id="SSF82185">
    <property type="entry name" value="Histone H3 K4-specific methyltransferase SET7/9 N-terminal domain"/>
    <property type="match status" value="1"/>
</dbReference>
<dbReference type="InterPro" id="IPR032675">
    <property type="entry name" value="LRR_dom_sf"/>
</dbReference>
<dbReference type="Proteomes" id="UP000078348">
    <property type="component" value="Unassembled WGS sequence"/>
</dbReference>
<accession>A0A196S3U2</accession>
<dbReference type="OrthoDB" id="423343at2759"/>
<keyword evidence="2" id="KW-1185">Reference proteome</keyword>
<evidence type="ECO:0000313" key="1">
    <source>
        <dbReference type="EMBL" id="OAO11825.1"/>
    </source>
</evidence>
<gene>
    <name evidence="1" type="ORF">AV274_6526</name>
</gene>
<dbReference type="SUPFAM" id="SSF52058">
    <property type="entry name" value="L domain-like"/>
    <property type="match status" value="1"/>
</dbReference>
<reference evidence="1 2" key="1">
    <citation type="submission" date="2016-05" db="EMBL/GenBank/DDBJ databases">
        <title>Nuclear genome of Blastocystis sp. subtype 1 NandII.</title>
        <authorList>
            <person name="Gentekaki E."/>
            <person name="Curtis B."/>
            <person name="Stairs C."/>
            <person name="Eme L."/>
            <person name="Herman E."/>
            <person name="Klimes V."/>
            <person name="Arias M.C."/>
            <person name="Elias M."/>
            <person name="Hilliou F."/>
            <person name="Klute M."/>
            <person name="Malik S.-B."/>
            <person name="Pightling A."/>
            <person name="Rachubinski R."/>
            <person name="Salas D."/>
            <person name="Schlacht A."/>
            <person name="Suga H."/>
            <person name="Archibald J."/>
            <person name="Ball S.G."/>
            <person name="Clark G."/>
            <person name="Dacks J."/>
            <person name="Van Der Giezen M."/>
            <person name="Tsaousis A."/>
            <person name="Roger A."/>
        </authorList>
    </citation>
    <scope>NUCLEOTIDE SEQUENCE [LARGE SCALE GENOMIC DNA]</scope>
    <source>
        <strain evidence="2">ATCC 50177 / NandII</strain>
    </source>
</reference>
<organism evidence="1 2">
    <name type="scientific">Blastocystis sp. subtype 1 (strain ATCC 50177 / NandII)</name>
    <dbReference type="NCBI Taxonomy" id="478820"/>
    <lineage>
        <taxon>Eukaryota</taxon>
        <taxon>Sar</taxon>
        <taxon>Stramenopiles</taxon>
        <taxon>Bigyra</taxon>
        <taxon>Opalozoa</taxon>
        <taxon>Opalinata</taxon>
        <taxon>Blastocystidae</taxon>
        <taxon>Blastocystis</taxon>
    </lineage>
</organism>
<sequence length="672" mass="76414">MQFGWGKEYDSEGNLRYEGFCFGGKYECYGTSYYDCGVIEYVGNFVFGMRFGMGTLHDRLSKLVYEGAWICDVPSPNPRLCITRENALQHTIHSSVTHLSFDRCCLFKKEHSLILDGFPRLKFIVFGKYSFGEWSDEQKQQCVIRNCASLRRVFFKAYSFRTCDELRLENLPKLNTLLLNERAFIRVRRMSLIDMPSLRVIISHARSIEFRNETDSYRHNWLVMKNLPSLKRFKTSGLDYVGSVVLENIPPFKFDAGETLTNVTYLKSTHAETLEQVIKERSPNWYVRLAKGWSMKSLDRSIEELTIGEYVGSESITVLDLTLYKSLKRVHINRFAFTTTSGFVAEDLPFLQAIEIGDYTFSGSEKAEFLVRRCNALSLLSIGKRSFTHTKRLTVVENPCLESIEIGRANALNRTFDATKKCKFSKLPLLSTFTVYSFVLGNLKELELSDLPQLKLLKVGYRSLSGVTYGNDGPYENRLTIQNVTGLEKIDAFCSCCFQFFGLLKVIRMTNKNLPSLETLVLSATSYISRVWLDNLPHLTDLTINPCIFAYTTLLRGKDNGPLAAFIRQSSYYLSCKVPDSSIAFSEFSPSHITLDTAVGNQPQLETVDFSGLKEVKELVIPPASFIYAKSVLFCGLDAVETIRIGSHSFSRLEDAENDEIKKELIVGIETL</sequence>
<dbReference type="Gene3D" id="3.80.10.10">
    <property type="entry name" value="Ribonuclease Inhibitor"/>
    <property type="match status" value="2"/>
</dbReference>